<comment type="similarity">
    <text evidence="2">Belongs to the complex I NDUFB10 subunit family.</text>
</comment>
<evidence type="ECO:0000256" key="10">
    <source>
        <dbReference type="ARBA" id="ARBA00024857"/>
    </source>
</evidence>
<comment type="subcellular location">
    <subcellularLocation>
        <location evidence="1">Mitochondrion inner membrane</location>
        <topology evidence="1">Peripheral membrane protein</topology>
        <orientation evidence="1">Matrix side</orientation>
    </subcellularLocation>
</comment>
<evidence type="ECO:0000256" key="2">
    <source>
        <dbReference type="ARBA" id="ARBA00008317"/>
    </source>
</evidence>
<evidence type="ECO:0000256" key="4">
    <source>
        <dbReference type="ARBA" id="ARBA00022448"/>
    </source>
</evidence>
<dbReference type="Proteomes" id="UP000694421">
    <property type="component" value="Unplaced"/>
</dbReference>
<evidence type="ECO:0000256" key="12">
    <source>
        <dbReference type="ARBA" id="ARBA00032549"/>
    </source>
</evidence>
<dbReference type="InterPro" id="IPR039993">
    <property type="entry name" value="NDUFB10"/>
</dbReference>
<keyword evidence="8" id="KW-0496">Mitochondrion</keyword>
<keyword evidence="15" id="KW-1185">Reference proteome</keyword>
<proteinExistence type="inferred from homology"/>
<keyword evidence="6" id="KW-0999">Mitochondrion inner membrane</keyword>
<feature type="region of interest" description="Disordered" evidence="13">
    <location>
        <begin position="70"/>
        <end position="108"/>
    </location>
</feature>
<evidence type="ECO:0000256" key="8">
    <source>
        <dbReference type="ARBA" id="ARBA00023128"/>
    </source>
</evidence>
<evidence type="ECO:0000256" key="13">
    <source>
        <dbReference type="SAM" id="MobiDB-lite"/>
    </source>
</evidence>
<evidence type="ECO:0000313" key="14">
    <source>
        <dbReference type="Ensembl" id="ENSSMRP00000021779.1"/>
    </source>
</evidence>
<dbReference type="GO" id="GO:0005743">
    <property type="term" value="C:mitochondrial inner membrane"/>
    <property type="evidence" value="ECO:0007669"/>
    <property type="project" value="UniProtKB-SubCell"/>
</dbReference>
<evidence type="ECO:0000256" key="7">
    <source>
        <dbReference type="ARBA" id="ARBA00022982"/>
    </source>
</evidence>
<protein>
    <recommendedName>
        <fullName evidence="3">NADH dehydrogenase [ubiquinone] 1 beta subcomplex subunit 10</fullName>
    </recommendedName>
    <alternativeName>
        <fullName evidence="11">Complex I-PDSW</fullName>
    </alternativeName>
    <alternativeName>
        <fullName evidence="12">NADH-ubiquinone oxidoreductase PDSW subunit</fullName>
    </alternativeName>
</protein>
<keyword evidence="9" id="KW-0472">Membrane</keyword>
<name>A0A8D0DTZ5_SALMN</name>
<dbReference type="PANTHER" id="PTHR13094:SF1">
    <property type="entry name" value="NADH DEHYDROGENASE [UBIQUINONE] 1 BETA SUBCOMPLEX SUBUNIT 10"/>
    <property type="match status" value="1"/>
</dbReference>
<accession>A0A8D0DTZ5</accession>
<keyword evidence="5" id="KW-0679">Respiratory chain</keyword>
<evidence type="ECO:0000256" key="6">
    <source>
        <dbReference type="ARBA" id="ARBA00022792"/>
    </source>
</evidence>
<dbReference type="OMA" id="KSYRQNC"/>
<comment type="function">
    <text evidence="10">Accessory subunit that is involved in the functional assembly of the mitochondrial respiratory chain complex I. Complex I has an NADH dehydrogenase activity with ubiquinone as an immediate electron acceptor and mediates the transfer of electrons from NADH to the respiratory chain.</text>
</comment>
<evidence type="ECO:0000313" key="15">
    <source>
        <dbReference type="Proteomes" id="UP000694421"/>
    </source>
</evidence>
<reference evidence="14" key="2">
    <citation type="submission" date="2025-09" db="UniProtKB">
        <authorList>
            <consortium name="Ensembl"/>
        </authorList>
    </citation>
    <scope>IDENTIFICATION</scope>
</reference>
<dbReference type="Pfam" id="PF10249">
    <property type="entry name" value="NDUFB10"/>
    <property type="match status" value="1"/>
</dbReference>
<dbReference type="PANTHER" id="PTHR13094">
    <property type="entry name" value="NADH-UBIQUINONE OXIDOREDUCTASE PDSW SUBUNIT"/>
    <property type="match status" value="1"/>
</dbReference>
<evidence type="ECO:0000256" key="11">
    <source>
        <dbReference type="ARBA" id="ARBA00030372"/>
    </source>
</evidence>
<reference evidence="14" key="1">
    <citation type="submission" date="2025-08" db="UniProtKB">
        <authorList>
            <consortium name="Ensembl"/>
        </authorList>
    </citation>
    <scope>IDENTIFICATION</scope>
</reference>
<evidence type="ECO:0000256" key="5">
    <source>
        <dbReference type="ARBA" id="ARBA00022660"/>
    </source>
</evidence>
<dbReference type="AlphaFoldDB" id="A0A8D0DTZ5"/>
<dbReference type="GO" id="GO:0045271">
    <property type="term" value="C:respiratory chain complex I"/>
    <property type="evidence" value="ECO:0007669"/>
    <property type="project" value="Ensembl"/>
</dbReference>
<dbReference type="InterPro" id="IPR019377">
    <property type="entry name" value="NADH_UbQ_OxRdtase_su10"/>
</dbReference>
<dbReference type="GeneTree" id="ENSGT00390000006348"/>
<dbReference type="Ensembl" id="ENSSMRT00000025507.1">
    <property type="protein sequence ID" value="ENSSMRP00000021779.1"/>
    <property type="gene ID" value="ENSSMRG00000016946.1"/>
</dbReference>
<sequence length="263" mass="29819">MDWSIDWARRAKNVSFCLQQLQSFPLKLSELPSCRARSPLQSPACARATGSLPPEPVSSGKGAAILFSSPTRSGCSGRGRRPSLAMPGKPDPAVYPEAPSRTPVPNPQSSIGNPLDVVQKIFNYTVDAPVTALREWVERNRAKHKTYYYHQVFRRVPDYTECLEEDYLCFFEAEVQWKRDKKVDEEIVKIMQQRLRTCKIEEGENFEEKCQPQLEQLKAATKAYQDRYGDLGAYGNARTCLMKQKQRMLAERKAKAAAAHMEA</sequence>
<organism evidence="14 15">
    <name type="scientific">Salvator merianae</name>
    <name type="common">Argentine black and white tegu</name>
    <name type="synonym">Tupinambis merianae</name>
    <dbReference type="NCBI Taxonomy" id="96440"/>
    <lineage>
        <taxon>Eukaryota</taxon>
        <taxon>Metazoa</taxon>
        <taxon>Chordata</taxon>
        <taxon>Craniata</taxon>
        <taxon>Vertebrata</taxon>
        <taxon>Euteleostomi</taxon>
        <taxon>Lepidosauria</taxon>
        <taxon>Squamata</taxon>
        <taxon>Bifurcata</taxon>
        <taxon>Unidentata</taxon>
        <taxon>Episquamata</taxon>
        <taxon>Laterata</taxon>
        <taxon>Teiioidea</taxon>
        <taxon>Teiidae</taxon>
        <taxon>Salvator</taxon>
    </lineage>
</organism>
<keyword evidence="4" id="KW-0813">Transport</keyword>
<evidence type="ECO:0000256" key="1">
    <source>
        <dbReference type="ARBA" id="ARBA00004443"/>
    </source>
</evidence>
<evidence type="ECO:0000256" key="9">
    <source>
        <dbReference type="ARBA" id="ARBA00023136"/>
    </source>
</evidence>
<evidence type="ECO:0000256" key="3">
    <source>
        <dbReference type="ARBA" id="ARBA00014109"/>
    </source>
</evidence>
<keyword evidence="7" id="KW-0249">Electron transport</keyword>